<dbReference type="InterPro" id="IPR036890">
    <property type="entry name" value="HATPase_C_sf"/>
</dbReference>
<evidence type="ECO:0000259" key="12">
    <source>
        <dbReference type="PROSITE" id="PS50112"/>
    </source>
</evidence>
<dbReference type="NCBIfam" id="TIGR00229">
    <property type="entry name" value="sensory_box"/>
    <property type="match status" value="1"/>
</dbReference>
<evidence type="ECO:0000313" key="15">
    <source>
        <dbReference type="Proteomes" id="UP000244081"/>
    </source>
</evidence>
<dbReference type="AlphaFoldDB" id="A0A2T5VI77"/>
<dbReference type="InterPro" id="IPR003594">
    <property type="entry name" value="HATPase_dom"/>
</dbReference>
<dbReference type="InterPro" id="IPR004358">
    <property type="entry name" value="Sig_transdc_His_kin-like_C"/>
</dbReference>
<dbReference type="InterPro" id="IPR013767">
    <property type="entry name" value="PAS_fold"/>
</dbReference>
<organism evidence="14 15">
    <name type="scientific">Breoghania corrubedonensis</name>
    <dbReference type="NCBI Taxonomy" id="665038"/>
    <lineage>
        <taxon>Bacteria</taxon>
        <taxon>Pseudomonadati</taxon>
        <taxon>Pseudomonadota</taxon>
        <taxon>Alphaproteobacteria</taxon>
        <taxon>Hyphomicrobiales</taxon>
        <taxon>Stappiaceae</taxon>
        <taxon>Breoghania</taxon>
    </lineage>
</organism>
<evidence type="ECO:0000259" key="11">
    <source>
        <dbReference type="PROSITE" id="PS50109"/>
    </source>
</evidence>
<evidence type="ECO:0000259" key="13">
    <source>
        <dbReference type="PROSITE" id="PS50885"/>
    </source>
</evidence>
<dbReference type="SMART" id="SM00387">
    <property type="entry name" value="HATPase_c"/>
    <property type="match status" value="1"/>
</dbReference>
<accession>A0A2T5VI77</accession>
<dbReference type="Gene3D" id="6.10.340.10">
    <property type="match status" value="1"/>
</dbReference>
<dbReference type="Pfam" id="PF02518">
    <property type="entry name" value="HATPase_c"/>
    <property type="match status" value="1"/>
</dbReference>
<keyword evidence="10" id="KW-1133">Transmembrane helix</keyword>
<dbReference type="PANTHER" id="PTHR43065:SF10">
    <property type="entry name" value="PEROXIDE STRESS-ACTIVATED HISTIDINE KINASE MAK3"/>
    <property type="match status" value="1"/>
</dbReference>
<proteinExistence type="predicted"/>
<sequence length="626" mass="68213">MAWNGRLQPWFDRANFVIKPSLKTRLVLMSLFVAALPIALVSFMLEHEGQETLTAEKTDKLFALTHILDEELGPGGFDGLLADLPSGTSDRAAAVRYLNGKLRRITDEVAHADPGVGVGYYSRKLDAIISYGPSEQYGGTVGQSITAGHPGREVLDTGNPKIAYGSMVRGQVLNAMLPIKRHGEVTGYIWANEFTEAVERQKDAIREAVGYGVVAGLLLALVATFFTSRGLTNDVNLIIRSLDQMKADLRVTVPPMKNELGDIGNAINRMAQDLLDARSLTENVLSSVADGIIAVDLEGNVLMFNPAAEDLYNVAGKDVIGRSYQELFEERKGMASVMLDTLKTGRSHIGENLEIASLGSDRKITASSSVLRNGEGQWIGAVVVLKDVSERDRLMGQVMRADRLAALGELTAGIAHEIRNPLTSIRGFMQYLSENNTVEEWREYAPLIIRQVDNLNHIIEGLLVFGRPWPPRIARVQLNRLVEEMAFLTKGKSRARIDLDLGDDVPVIDADGEALKQVLLNLLINALQAMGDEDSGVVTVSTRRKTDEVMIAVKDNGVGLPDKFKGKVFDPFFSTKPAGTGLGLAMVLRIVDAHQGTITFESKEGVGTTVTILLPVARKSIEETVS</sequence>
<dbReference type="Proteomes" id="UP000244081">
    <property type="component" value="Unassembled WGS sequence"/>
</dbReference>
<keyword evidence="8" id="KW-0067">ATP-binding</keyword>
<gene>
    <name evidence="14" type="ORF">C8N35_1011471</name>
</gene>
<dbReference type="NCBIfam" id="NF008468">
    <property type="entry name" value="PRK11360.1"/>
    <property type="match status" value="1"/>
</dbReference>
<dbReference type="GO" id="GO:0000155">
    <property type="term" value="F:phosphorelay sensor kinase activity"/>
    <property type="evidence" value="ECO:0007669"/>
    <property type="project" value="InterPro"/>
</dbReference>
<comment type="caution">
    <text evidence="14">The sequence shown here is derived from an EMBL/GenBank/DDBJ whole genome shotgun (WGS) entry which is preliminary data.</text>
</comment>
<evidence type="ECO:0000256" key="8">
    <source>
        <dbReference type="ARBA" id="ARBA00022840"/>
    </source>
</evidence>
<dbReference type="PANTHER" id="PTHR43065">
    <property type="entry name" value="SENSOR HISTIDINE KINASE"/>
    <property type="match status" value="1"/>
</dbReference>
<reference evidence="14 15" key="1">
    <citation type="submission" date="2018-04" db="EMBL/GenBank/DDBJ databases">
        <title>Genomic Encyclopedia of Archaeal and Bacterial Type Strains, Phase II (KMG-II): from individual species to whole genera.</title>
        <authorList>
            <person name="Goeker M."/>
        </authorList>
    </citation>
    <scope>NUCLEOTIDE SEQUENCE [LARGE SCALE GENOMIC DNA]</scope>
    <source>
        <strain evidence="14 15">DSM 23382</strain>
    </source>
</reference>
<dbReference type="PROSITE" id="PS50109">
    <property type="entry name" value="HIS_KIN"/>
    <property type="match status" value="1"/>
</dbReference>
<feature type="domain" description="PAS" evidence="12">
    <location>
        <begin position="277"/>
        <end position="329"/>
    </location>
</feature>
<keyword evidence="4" id="KW-0597">Phosphoprotein</keyword>
<dbReference type="InterPro" id="IPR036097">
    <property type="entry name" value="HisK_dim/P_sf"/>
</dbReference>
<comment type="subcellular location">
    <subcellularLocation>
        <location evidence="2">Membrane</location>
    </subcellularLocation>
</comment>
<dbReference type="PROSITE" id="PS50112">
    <property type="entry name" value="PAS"/>
    <property type="match status" value="1"/>
</dbReference>
<evidence type="ECO:0000256" key="10">
    <source>
        <dbReference type="SAM" id="Phobius"/>
    </source>
</evidence>
<dbReference type="InterPro" id="IPR000014">
    <property type="entry name" value="PAS"/>
</dbReference>
<dbReference type="CDD" id="cd00130">
    <property type="entry name" value="PAS"/>
    <property type="match status" value="1"/>
</dbReference>
<dbReference type="PRINTS" id="PR00344">
    <property type="entry name" value="BCTRLSENSOR"/>
</dbReference>
<keyword evidence="7 14" id="KW-0418">Kinase</keyword>
<dbReference type="EMBL" id="QAYG01000001">
    <property type="protein sequence ID" value="PTW63418.1"/>
    <property type="molecule type" value="Genomic_DNA"/>
</dbReference>
<keyword evidence="10" id="KW-0812">Transmembrane</keyword>
<dbReference type="InterPro" id="IPR003660">
    <property type="entry name" value="HAMP_dom"/>
</dbReference>
<feature type="transmembrane region" description="Helical" evidence="10">
    <location>
        <begin position="208"/>
        <end position="226"/>
    </location>
</feature>
<dbReference type="SUPFAM" id="SSF55785">
    <property type="entry name" value="PYP-like sensor domain (PAS domain)"/>
    <property type="match status" value="1"/>
</dbReference>
<keyword evidence="5" id="KW-0808">Transferase</keyword>
<name>A0A2T5VI77_9HYPH</name>
<dbReference type="OrthoDB" id="226486at2"/>
<dbReference type="SMART" id="SM00091">
    <property type="entry name" value="PAS"/>
    <property type="match status" value="1"/>
</dbReference>
<evidence type="ECO:0000256" key="6">
    <source>
        <dbReference type="ARBA" id="ARBA00022741"/>
    </source>
</evidence>
<dbReference type="EC" id="2.7.13.3" evidence="3"/>
<evidence type="ECO:0000256" key="2">
    <source>
        <dbReference type="ARBA" id="ARBA00004370"/>
    </source>
</evidence>
<dbReference type="GO" id="GO:0016020">
    <property type="term" value="C:membrane"/>
    <property type="evidence" value="ECO:0007669"/>
    <property type="project" value="UniProtKB-SubCell"/>
</dbReference>
<evidence type="ECO:0000256" key="1">
    <source>
        <dbReference type="ARBA" id="ARBA00000085"/>
    </source>
</evidence>
<keyword evidence="6" id="KW-0547">Nucleotide-binding</keyword>
<evidence type="ECO:0000313" key="14">
    <source>
        <dbReference type="EMBL" id="PTW63418.1"/>
    </source>
</evidence>
<dbReference type="InterPro" id="IPR005467">
    <property type="entry name" value="His_kinase_dom"/>
</dbReference>
<dbReference type="Pfam" id="PF00512">
    <property type="entry name" value="HisKA"/>
    <property type="match status" value="1"/>
</dbReference>
<keyword evidence="10" id="KW-0472">Membrane</keyword>
<dbReference type="PROSITE" id="PS50885">
    <property type="entry name" value="HAMP"/>
    <property type="match status" value="1"/>
</dbReference>
<feature type="domain" description="Histidine kinase" evidence="11">
    <location>
        <begin position="413"/>
        <end position="618"/>
    </location>
</feature>
<dbReference type="RefSeq" id="WP_107989151.1">
    <property type="nucleotide sequence ID" value="NZ_QAYG01000001.1"/>
</dbReference>
<evidence type="ECO:0000256" key="5">
    <source>
        <dbReference type="ARBA" id="ARBA00022679"/>
    </source>
</evidence>
<dbReference type="Pfam" id="PF00989">
    <property type="entry name" value="PAS"/>
    <property type="match status" value="1"/>
</dbReference>
<evidence type="ECO:0000256" key="7">
    <source>
        <dbReference type="ARBA" id="ARBA00022777"/>
    </source>
</evidence>
<comment type="catalytic activity">
    <reaction evidence="1">
        <text>ATP + protein L-histidine = ADP + protein N-phospho-L-histidine.</text>
        <dbReference type="EC" id="2.7.13.3"/>
    </reaction>
</comment>
<keyword evidence="15" id="KW-1185">Reference proteome</keyword>
<dbReference type="CDD" id="cd00082">
    <property type="entry name" value="HisKA"/>
    <property type="match status" value="1"/>
</dbReference>
<keyword evidence="9" id="KW-0902">Two-component regulatory system</keyword>
<evidence type="ECO:0000256" key="9">
    <source>
        <dbReference type="ARBA" id="ARBA00023012"/>
    </source>
</evidence>
<protein>
    <recommendedName>
        <fullName evidence="3">histidine kinase</fullName>
        <ecNumber evidence="3">2.7.13.3</ecNumber>
    </recommendedName>
</protein>
<dbReference type="SUPFAM" id="SSF55874">
    <property type="entry name" value="ATPase domain of HSP90 chaperone/DNA topoisomerase II/histidine kinase"/>
    <property type="match status" value="1"/>
</dbReference>
<dbReference type="GO" id="GO:0005524">
    <property type="term" value="F:ATP binding"/>
    <property type="evidence" value="ECO:0007669"/>
    <property type="project" value="UniProtKB-KW"/>
</dbReference>
<dbReference type="GO" id="GO:0006355">
    <property type="term" value="P:regulation of DNA-templated transcription"/>
    <property type="evidence" value="ECO:0007669"/>
    <property type="project" value="InterPro"/>
</dbReference>
<evidence type="ECO:0000256" key="4">
    <source>
        <dbReference type="ARBA" id="ARBA00022553"/>
    </source>
</evidence>
<dbReference type="Gene3D" id="1.10.287.130">
    <property type="match status" value="1"/>
</dbReference>
<dbReference type="Gene3D" id="3.30.450.20">
    <property type="entry name" value="PAS domain"/>
    <property type="match status" value="1"/>
</dbReference>
<dbReference type="SUPFAM" id="SSF47384">
    <property type="entry name" value="Homodimeric domain of signal transducing histidine kinase"/>
    <property type="match status" value="1"/>
</dbReference>
<feature type="domain" description="HAMP" evidence="13">
    <location>
        <begin position="229"/>
        <end position="279"/>
    </location>
</feature>
<evidence type="ECO:0000256" key="3">
    <source>
        <dbReference type="ARBA" id="ARBA00012438"/>
    </source>
</evidence>
<dbReference type="InterPro" id="IPR035965">
    <property type="entry name" value="PAS-like_dom_sf"/>
</dbReference>
<feature type="transmembrane region" description="Helical" evidence="10">
    <location>
        <begin position="26"/>
        <end position="45"/>
    </location>
</feature>
<dbReference type="SMART" id="SM00388">
    <property type="entry name" value="HisKA"/>
    <property type="match status" value="1"/>
</dbReference>
<dbReference type="InterPro" id="IPR003661">
    <property type="entry name" value="HisK_dim/P_dom"/>
</dbReference>
<dbReference type="Gene3D" id="3.30.565.10">
    <property type="entry name" value="Histidine kinase-like ATPase, C-terminal domain"/>
    <property type="match status" value="1"/>
</dbReference>